<feature type="domain" description="ABC3 transporter permease C-terminal" evidence="9">
    <location>
        <begin position="272"/>
        <end position="405"/>
    </location>
</feature>
<dbReference type="Pfam" id="PF02687">
    <property type="entry name" value="FtsX"/>
    <property type="match status" value="1"/>
</dbReference>
<evidence type="ECO:0000256" key="4">
    <source>
        <dbReference type="ARBA" id="ARBA00022475"/>
    </source>
</evidence>
<comment type="subcellular location">
    <subcellularLocation>
        <location evidence="1">Cell membrane</location>
        <topology evidence="1">Multi-pass membrane protein</topology>
    </subcellularLocation>
</comment>
<evidence type="ECO:0000256" key="7">
    <source>
        <dbReference type="ARBA" id="ARBA00023136"/>
    </source>
</evidence>
<feature type="transmembrane region" description="Helical" evidence="8">
    <location>
        <begin position="312"/>
        <end position="343"/>
    </location>
</feature>
<dbReference type="Pfam" id="PF12704">
    <property type="entry name" value="MacB_PCD"/>
    <property type="match status" value="1"/>
</dbReference>
<dbReference type="RefSeq" id="WP_126790457.1">
    <property type="nucleotide sequence ID" value="NZ_PIPI01000001.1"/>
</dbReference>
<dbReference type="GO" id="GO:0044874">
    <property type="term" value="P:lipoprotein localization to outer membrane"/>
    <property type="evidence" value="ECO:0007669"/>
    <property type="project" value="TreeGrafter"/>
</dbReference>
<evidence type="ECO:0000259" key="10">
    <source>
        <dbReference type="Pfam" id="PF12704"/>
    </source>
</evidence>
<dbReference type="InterPro" id="IPR003838">
    <property type="entry name" value="ABC3_permease_C"/>
</dbReference>
<keyword evidence="12" id="KW-1185">Reference proteome</keyword>
<keyword evidence="3" id="KW-0813">Transport</keyword>
<dbReference type="Proteomes" id="UP000288212">
    <property type="component" value="Unassembled WGS sequence"/>
</dbReference>
<evidence type="ECO:0000256" key="6">
    <source>
        <dbReference type="ARBA" id="ARBA00022989"/>
    </source>
</evidence>
<dbReference type="GO" id="GO:0042953">
    <property type="term" value="P:lipoprotein transport"/>
    <property type="evidence" value="ECO:0007669"/>
    <property type="project" value="InterPro"/>
</dbReference>
<comment type="similarity">
    <text evidence="2">Belongs to the ABC-4 integral membrane protein family. LolC/E subfamily.</text>
</comment>
<dbReference type="OrthoDB" id="9808461at2"/>
<dbReference type="InterPro" id="IPR011925">
    <property type="entry name" value="LolCE_TM"/>
</dbReference>
<accession>A0A432VXS7</accession>
<name>A0A432VXS7_9GAMM</name>
<dbReference type="InterPro" id="IPR025857">
    <property type="entry name" value="MacB_PCD"/>
</dbReference>
<comment type="caution">
    <text evidence="11">The sequence shown here is derived from an EMBL/GenBank/DDBJ whole genome shotgun (WGS) entry which is preliminary data.</text>
</comment>
<evidence type="ECO:0000313" key="12">
    <source>
        <dbReference type="Proteomes" id="UP000288212"/>
    </source>
</evidence>
<dbReference type="PANTHER" id="PTHR30489:SF0">
    <property type="entry name" value="LIPOPROTEIN-RELEASING SYSTEM TRANSMEMBRANE PROTEIN LOLE"/>
    <property type="match status" value="1"/>
</dbReference>
<feature type="transmembrane region" description="Helical" evidence="8">
    <location>
        <begin position="378"/>
        <end position="398"/>
    </location>
</feature>
<evidence type="ECO:0000313" key="11">
    <source>
        <dbReference type="EMBL" id="RUO21479.1"/>
    </source>
</evidence>
<proteinExistence type="inferred from homology"/>
<feature type="domain" description="MacB-like periplasmic core" evidence="10">
    <location>
        <begin position="27"/>
        <end position="240"/>
    </location>
</feature>
<organism evidence="11 12">
    <name type="scientific">Aliidiomarina haloalkalitolerans</name>
    <dbReference type="NCBI Taxonomy" id="859059"/>
    <lineage>
        <taxon>Bacteria</taxon>
        <taxon>Pseudomonadati</taxon>
        <taxon>Pseudomonadota</taxon>
        <taxon>Gammaproteobacteria</taxon>
        <taxon>Alteromonadales</taxon>
        <taxon>Idiomarinaceae</taxon>
        <taxon>Aliidiomarina</taxon>
    </lineage>
</organism>
<reference evidence="11 12" key="1">
    <citation type="journal article" date="2011" name="Front. Microbiol.">
        <title>Genomic signatures of strain selection and enhancement in Bacillus atrophaeus var. globigii, a historical biowarfare simulant.</title>
        <authorList>
            <person name="Gibbons H.S."/>
            <person name="Broomall S.M."/>
            <person name="McNew L.A."/>
            <person name="Daligault H."/>
            <person name="Chapman C."/>
            <person name="Bruce D."/>
            <person name="Karavis M."/>
            <person name="Krepps M."/>
            <person name="McGregor P.A."/>
            <person name="Hong C."/>
            <person name="Park K.H."/>
            <person name="Akmal A."/>
            <person name="Feldman A."/>
            <person name="Lin J.S."/>
            <person name="Chang W.E."/>
            <person name="Higgs B.W."/>
            <person name="Demirev P."/>
            <person name="Lindquist J."/>
            <person name="Liem A."/>
            <person name="Fochler E."/>
            <person name="Read T.D."/>
            <person name="Tapia R."/>
            <person name="Johnson S."/>
            <person name="Bishop-Lilly K.A."/>
            <person name="Detter C."/>
            <person name="Han C."/>
            <person name="Sozhamannan S."/>
            <person name="Rosenzweig C.N."/>
            <person name="Skowronski E.W."/>
        </authorList>
    </citation>
    <scope>NUCLEOTIDE SEQUENCE [LARGE SCALE GENOMIC DNA]</scope>
    <source>
        <strain evidence="11 12">AK5</strain>
    </source>
</reference>
<dbReference type="AlphaFoldDB" id="A0A432VXS7"/>
<evidence type="ECO:0000256" key="8">
    <source>
        <dbReference type="SAM" id="Phobius"/>
    </source>
</evidence>
<keyword evidence="11" id="KW-0449">Lipoprotein</keyword>
<dbReference type="InterPro" id="IPR051447">
    <property type="entry name" value="Lipoprotein-release_system"/>
</dbReference>
<keyword evidence="6 8" id="KW-1133">Transmembrane helix</keyword>
<keyword evidence="7 8" id="KW-0472">Membrane</keyword>
<evidence type="ECO:0000256" key="2">
    <source>
        <dbReference type="ARBA" id="ARBA00005236"/>
    </source>
</evidence>
<gene>
    <name evidence="11" type="ORF">CWE06_01065</name>
</gene>
<feature type="transmembrane region" description="Helical" evidence="8">
    <location>
        <begin position="269"/>
        <end position="292"/>
    </location>
</feature>
<evidence type="ECO:0000256" key="1">
    <source>
        <dbReference type="ARBA" id="ARBA00004651"/>
    </source>
</evidence>
<sequence>MNLAFLLARRFRRSREKSRYLSFISASSTIGIGLGCAILILLLSIMNGFQKALEDDFLAFVPHVEYTAVRGGLDNWQEVVRVAEQHPQVSAAAPVIVLNAMIQQPGRFRGLQVRAIDAESEVGVSNLTRFMSSEDWQSFQTNADGAILGQGLAQELNVTLGDWIMLMIPQLDSGDSLRAPRRVRVQVSGVFAMAGERDYQQAFIHLAKGQEATQLGENVSTVRLAVRDVYAAPQIAREVGQSLREYAYIHDWTRTEGHLYRDIQLVRTVMYLVLVLVLAVASFNIVSTLVMVVQEKRASIAILKTMGASHSLLLRTFVWQGSLNGVIGASIGTVIGAIASVLLPRGLQALEQALNFTVLPAELYFISSIPSDLQVLDVVLVAGVALITSVVATLYPAWQAAAIEPAEALRGK</sequence>
<keyword evidence="5 8" id="KW-0812">Transmembrane</keyword>
<evidence type="ECO:0000256" key="3">
    <source>
        <dbReference type="ARBA" id="ARBA00022448"/>
    </source>
</evidence>
<dbReference type="NCBIfam" id="TIGR02212">
    <property type="entry name" value="lolCE"/>
    <property type="match status" value="1"/>
</dbReference>
<dbReference type="PANTHER" id="PTHR30489">
    <property type="entry name" value="LIPOPROTEIN-RELEASING SYSTEM TRANSMEMBRANE PROTEIN LOLE"/>
    <property type="match status" value="1"/>
</dbReference>
<dbReference type="GO" id="GO:0098797">
    <property type="term" value="C:plasma membrane protein complex"/>
    <property type="evidence" value="ECO:0007669"/>
    <property type="project" value="TreeGrafter"/>
</dbReference>
<keyword evidence="4" id="KW-1003">Cell membrane</keyword>
<evidence type="ECO:0000256" key="5">
    <source>
        <dbReference type="ARBA" id="ARBA00022692"/>
    </source>
</evidence>
<feature type="transmembrane region" description="Helical" evidence="8">
    <location>
        <begin position="20"/>
        <end position="46"/>
    </location>
</feature>
<protein>
    <submittedName>
        <fullName evidence="11">Lipoprotein-releasing system transmembrane subunit, LolC/LolE family</fullName>
    </submittedName>
</protein>
<evidence type="ECO:0000259" key="9">
    <source>
        <dbReference type="Pfam" id="PF02687"/>
    </source>
</evidence>
<dbReference type="EMBL" id="PIPI01000001">
    <property type="protein sequence ID" value="RUO21479.1"/>
    <property type="molecule type" value="Genomic_DNA"/>
</dbReference>